<feature type="chain" id="PRO_5015725746" description="Acid-shock protein" evidence="2">
    <location>
        <begin position="24"/>
        <end position="62"/>
    </location>
</feature>
<reference evidence="3 4" key="1">
    <citation type="submission" date="2018-05" db="EMBL/GenBank/DDBJ databases">
        <title>Description of Sphingomonas pokkalii sp nov, isolated from the rhizosphere of saline tolerant pokkali rice and its draft genome analysis.</title>
        <authorList>
            <person name="Menon R."/>
            <person name="Kumari S."/>
            <person name="Rameshkumar N."/>
        </authorList>
    </citation>
    <scope>NUCLEOTIDE SEQUENCE [LARGE SCALE GENOMIC DNA]</scope>
    <source>
        <strain evidence="3 4">L3B27</strain>
    </source>
</reference>
<evidence type="ECO:0000256" key="1">
    <source>
        <dbReference type="SAM" id="MobiDB-lite"/>
    </source>
</evidence>
<dbReference type="AlphaFoldDB" id="A0A2U0SGI3"/>
<evidence type="ECO:0000313" key="3">
    <source>
        <dbReference type="EMBL" id="PVX30415.1"/>
    </source>
</evidence>
<keyword evidence="2" id="KW-0732">Signal</keyword>
<evidence type="ECO:0000256" key="2">
    <source>
        <dbReference type="SAM" id="SignalP"/>
    </source>
</evidence>
<dbReference type="Proteomes" id="UP000245890">
    <property type="component" value="Unassembled WGS sequence"/>
</dbReference>
<proteinExistence type="predicted"/>
<evidence type="ECO:0008006" key="5">
    <source>
        <dbReference type="Google" id="ProtNLM"/>
    </source>
</evidence>
<dbReference type="EMBL" id="QENQ01000001">
    <property type="protein sequence ID" value="PVX30415.1"/>
    <property type="molecule type" value="Genomic_DNA"/>
</dbReference>
<name>A0A2U0SGI3_9SPHN</name>
<feature type="signal peptide" evidence="2">
    <location>
        <begin position="1"/>
        <end position="23"/>
    </location>
</feature>
<comment type="caution">
    <text evidence="3">The sequence shown here is derived from an EMBL/GenBank/DDBJ whole genome shotgun (WGS) entry which is preliminary data.</text>
</comment>
<dbReference type="RefSeq" id="WP_116469827.1">
    <property type="nucleotide sequence ID" value="NZ_QENQ01000001.1"/>
</dbReference>
<protein>
    <recommendedName>
        <fullName evidence="5">Acid-shock protein</fullName>
    </recommendedName>
</protein>
<gene>
    <name evidence="3" type="ORF">DD559_14565</name>
</gene>
<sequence length="62" mass="6525">MKFTGWMFATALVSVGLAAPASAQSPTQARTSKKAVPPSHLQKPQKKAKQALAKPPVASPKR</sequence>
<accession>A0A2U0SGI3</accession>
<evidence type="ECO:0000313" key="4">
    <source>
        <dbReference type="Proteomes" id="UP000245890"/>
    </source>
</evidence>
<feature type="region of interest" description="Disordered" evidence="1">
    <location>
        <begin position="21"/>
        <end position="62"/>
    </location>
</feature>
<organism evidence="3 4">
    <name type="scientific">Sphingomonas pokkalii</name>
    <dbReference type="NCBI Taxonomy" id="2175090"/>
    <lineage>
        <taxon>Bacteria</taxon>
        <taxon>Pseudomonadati</taxon>
        <taxon>Pseudomonadota</taxon>
        <taxon>Alphaproteobacteria</taxon>
        <taxon>Sphingomonadales</taxon>
        <taxon>Sphingomonadaceae</taxon>
        <taxon>Sphingomonas</taxon>
    </lineage>
</organism>
<keyword evidence="4" id="KW-1185">Reference proteome</keyword>